<dbReference type="PROSITE" id="PS51257">
    <property type="entry name" value="PROKAR_LIPOPROTEIN"/>
    <property type="match status" value="1"/>
</dbReference>
<organism evidence="2 3">
    <name type="scientific">Puia dinghuensis</name>
    <dbReference type="NCBI Taxonomy" id="1792502"/>
    <lineage>
        <taxon>Bacteria</taxon>
        <taxon>Pseudomonadati</taxon>
        <taxon>Bacteroidota</taxon>
        <taxon>Chitinophagia</taxon>
        <taxon>Chitinophagales</taxon>
        <taxon>Chitinophagaceae</taxon>
        <taxon>Puia</taxon>
    </lineage>
</organism>
<dbReference type="PANTHER" id="PTHR23150">
    <property type="entry name" value="SULFATASE MODIFYING FACTOR 1, 2"/>
    <property type="match status" value="1"/>
</dbReference>
<evidence type="ECO:0000313" key="2">
    <source>
        <dbReference type="EMBL" id="GGB24736.1"/>
    </source>
</evidence>
<dbReference type="PANTHER" id="PTHR23150:SF19">
    <property type="entry name" value="FORMYLGLYCINE-GENERATING ENZYME"/>
    <property type="match status" value="1"/>
</dbReference>
<protein>
    <recommendedName>
        <fullName evidence="1">Sulfatase-modifying factor enzyme-like domain-containing protein</fullName>
    </recommendedName>
</protein>
<keyword evidence="3" id="KW-1185">Reference proteome</keyword>
<reference evidence="2" key="1">
    <citation type="journal article" date="2014" name="Int. J. Syst. Evol. Microbiol.">
        <title>Complete genome sequence of Corynebacterium casei LMG S-19264T (=DSM 44701T), isolated from a smear-ripened cheese.</title>
        <authorList>
            <consortium name="US DOE Joint Genome Institute (JGI-PGF)"/>
            <person name="Walter F."/>
            <person name="Albersmeier A."/>
            <person name="Kalinowski J."/>
            <person name="Ruckert C."/>
        </authorList>
    </citation>
    <scope>NUCLEOTIDE SEQUENCE</scope>
    <source>
        <strain evidence="2">CGMCC 1.15448</strain>
    </source>
</reference>
<sequence>MKLLYIQKMAVAAGVGALAAGLLLAAGVFVACGGGGRRTAAVAGDSAAAVATVKKKAVSCESGIPARFAGASGGAASVAGVHGGAVAGSQPGAGSGDVAGNAYPDVAARAAHPGMVWIPGGTFRMGADNDKASPDEYPKHTVTVSGFWMDRTEVTNAQFAAFVRATGYVTTAERKPDWNELKKQLPPGTPKPDASLLVPASLVFSPPDHPVDLNDYSQWWEWKPGANWRHPHGPGSSIVGKDNYPVVHVSWYDAVAYCTWAHKRLPTEAEWEFAARGGLKDAIYPWGNERPDATGGAAVAVGSGHAAHGSGGVAHGSTAHGNFWEGHFPDKNTSADGYYYYAPVGSFAPNGYGLVDMAGNVWEWCADYYKDSYYKELAAGVAVNPKGPATSYDPDEPYSKKRVIRGGSFLCNESYCTGYRVSRRMKSSEDSGLEHVGFRTVSE</sequence>
<evidence type="ECO:0000259" key="1">
    <source>
        <dbReference type="Pfam" id="PF03781"/>
    </source>
</evidence>
<gene>
    <name evidence="2" type="ORF">GCM10011511_55850</name>
</gene>
<evidence type="ECO:0000313" key="3">
    <source>
        <dbReference type="Proteomes" id="UP000607559"/>
    </source>
</evidence>
<comment type="caution">
    <text evidence="2">The sequence shown here is derived from an EMBL/GenBank/DDBJ whole genome shotgun (WGS) entry which is preliminary data.</text>
</comment>
<dbReference type="RefSeq" id="WP_229689132.1">
    <property type="nucleotide sequence ID" value="NZ_BMJC01000008.1"/>
</dbReference>
<dbReference type="InterPro" id="IPR042095">
    <property type="entry name" value="SUMF_sf"/>
</dbReference>
<reference evidence="2" key="2">
    <citation type="submission" date="2020-09" db="EMBL/GenBank/DDBJ databases">
        <authorList>
            <person name="Sun Q."/>
            <person name="Zhou Y."/>
        </authorList>
    </citation>
    <scope>NUCLEOTIDE SEQUENCE</scope>
    <source>
        <strain evidence="2">CGMCC 1.15448</strain>
    </source>
</reference>
<dbReference type="EMBL" id="BMJC01000008">
    <property type="protein sequence ID" value="GGB24736.1"/>
    <property type="molecule type" value="Genomic_DNA"/>
</dbReference>
<dbReference type="Proteomes" id="UP000607559">
    <property type="component" value="Unassembled WGS sequence"/>
</dbReference>
<accession>A0A8J2XWA1</accession>
<dbReference type="InterPro" id="IPR005532">
    <property type="entry name" value="SUMF_dom"/>
</dbReference>
<feature type="domain" description="Sulfatase-modifying factor enzyme-like" evidence="1">
    <location>
        <begin position="113"/>
        <end position="441"/>
    </location>
</feature>
<dbReference type="Gene3D" id="3.90.1580.10">
    <property type="entry name" value="paralog of FGE (formylglycine-generating enzyme)"/>
    <property type="match status" value="1"/>
</dbReference>
<proteinExistence type="predicted"/>
<dbReference type="GO" id="GO:0120147">
    <property type="term" value="F:formylglycine-generating oxidase activity"/>
    <property type="evidence" value="ECO:0007669"/>
    <property type="project" value="TreeGrafter"/>
</dbReference>
<dbReference type="AlphaFoldDB" id="A0A8J2XWA1"/>
<dbReference type="InterPro" id="IPR016187">
    <property type="entry name" value="CTDL_fold"/>
</dbReference>
<dbReference type="SUPFAM" id="SSF56436">
    <property type="entry name" value="C-type lectin-like"/>
    <property type="match status" value="1"/>
</dbReference>
<name>A0A8J2XWA1_9BACT</name>
<dbReference type="InterPro" id="IPR051043">
    <property type="entry name" value="Sulfatase_Mod_Factor_Kinase"/>
</dbReference>
<dbReference type="Pfam" id="PF03781">
    <property type="entry name" value="FGE-sulfatase"/>
    <property type="match status" value="1"/>
</dbReference>